<organism evidence="2 3">
    <name type="scientific">Gossypium australe</name>
    <dbReference type="NCBI Taxonomy" id="47621"/>
    <lineage>
        <taxon>Eukaryota</taxon>
        <taxon>Viridiplantae</taxon>
        <taxon>Streptophyta</taxon>
        <taxon>Embryophyta</taxon>
        <taxon>Tracheophyta</taxon>
        <taxon>Spermatophyta</taxon>
        <taxon>Magnoliopsida</taxon>
        <taxon>eudicotyledons</taxon>
        <taxon>Gunneridae</taxon>
        <taxon>Pentapetalae</taxon>
        <taxon>rosids</taxon>
        <taxon>malvids</taxon>
        <taxon>Malvales</taxon>
        <taxon>Malvaceae</taxon>
        <taxon>Malvoideae</taxon>
        <taxon>Gossypium</taxon>
    </lineage>
</organism>
<evidence type="ECO:0000313" key="2">
    <source>
        <dbReference type="EMBL" id="KAA3483613.1"/>
    </source>
</evidence>
<name>A0A5B6WQC1_9ROSI</name>
<dbReference type="Proteomes" id="UP000325315">
    <property type="component" value="Unassembled WGS sequence"/>
</dbReference>
<evidence type="ECO:0000313" key="3">
    <source>
        <dbReference type="Proteomes" id="UP000325315"/>
    </source>
</evidence>
<keyword evidence="3" id="KW-1185">Reference proteome</keyword>
<gene>
    <name evidence="2" type="ORF">EPI10_005772</name>
</gene>
<reference evidence="3" key="1">
    <citation type="journal article" date="2019" name="Plant Biotechnol. J.">
        <title>Genome sequencing of the Australian wild diploid species Gossypium australe highlights disease resistance and delayed gland morphogenesis.</title>
        <authorList>
            <person name="Cai Y."/>
            <person name="Cai X."/>
            <person name="Wang Q."/>
            <person name="Wang P."/>
            <person name="Zhang Y."/>
            <person name="Cai C."/>
            <person name="Xu Y."/>
            <person name="Wang K."/>
            <person name="Zhou Z."/>
            <person name="Wang C."/>
            <person name="Geng S."/>
            <person name="Li B."/>
            <person name="Dong Q."/>
            <person name="Hou Y."/>
            <person name="Wang H."/>
            <person name="Ai P."/>
            <person name="Liu Z."/>
            <person name="Yi F."/>
            <person name="Sun M."/>
            <person name="An G."/>
            <person name="Cheng J."/>
            <person name="Zhang Y."/>
            <person name="Shi Q."/>
            <person name="Xie Y."/>
            <person name="Shi X."/>
            <person name="Chang Y."/>
            <person name="Huang F."/>
            <person name="Chen Y."/>
            <person name="Hong S."/>
            <person name="Mi L."/>
            <person name="Sun Q."/>
            <person name="Zhang L."/>
            <person name="Zhou B."/>
            <person name="Peng R."/>
            <person name="Zhang X."/>
            <person name="Liu F."/>
        </authorList>
    </citation>
    <scope>NUCLEOTIDE SEQUENCE [LARGE SCALE GENOMIC DNA]</scope>
    <source>
        <strain evidence="3">cv. PA1801</strain>
    </source>
</reference>
<accession>A0A5B6WQC1</accession>
<protein>
    <submittedName>
        <fullName evidence="2">Uncharacterized protein</fullName>
    </submittedName>
</protein>
<dbReference type="AlphaFoldDB" id="A0A5B6WQC1"/>
<feature type="compositionally biased region" description="Polar residues" evidence="1">
    <location>
        <begin position="84"/>
        <end position="99"/>
    </location>
</feature>
<dbReference type="EMBL" id="SMMG02000002">
    <property type="protein sequence ID" value="KAA3483613.1"/>
    <property type="molecule type" value="Genomic_DNA"/>
</dbReference>
<feature type="region of interest" description="Disordered" evidence="1">
    <location>
        <begin position="78"/>
        <end position="109"/>
    </location>
</feature>
<feature type="region of interest" description="Disordered" evidence="1">
    <location>
        <begin position="27"/>
        <end position="52"/>
    </location>
</feature>
<sequence length="109" mass="12283">MPICPSEPLSEPNPAIHRSILDRPVVSYPPRLKNEPHCSPPEEQTEKGSSETDLALIDKSKEGATMFSDFQMDFRTSQDHIRRSASSEPSLQSRHTVSTLKVLRAKLQR</sequence>
<comment type="caution">
    <text evidence="2">The sequence shown here is derived from an EMBL/GenBank/DDBJ whole genome shotgun (WGS) entry which is preliminary data.</text>
</comment>
<evidence type="ECO:0000256" key="1">
    <source>
        <dbReference type="SAM" id="MobiDB-lite"/>
    </source>
</evidence>
<proteinExistence type="predicted"/>